<name>A0ABW9UYP8_9SPHN</name>
<reference evidence="3 4" key="1">
    <citation type="submission" date="2019-12" db="EMBL/GenBank/DDBJ databases">
        <title>Genomic-based taxomic classification of the family Erythrobacteraceae.</title>
        <authorList>
            <person name="Xu L."/>
        </authorList>
    </citation>
    <scope>NUCLEOTIDE SEQUENCE [LARGE SCALE GENOMIC DNA]</scope>
    <source>
        <strain evidence="3 4">H32</strain>
    </source>
</reference>
<feature type="transmembrane region" description="Helical" evidence="1">
    <location>
        <begin position="125"/>
        <end position="142"/>
    </location>
</feature>
<accession>A0ABW9UYP8</accession>
<feature type="transmembrane region" description="Helical" evidence="1">
    <location>
        <begin position="180"/>
        <end position="203"/>
    </location>
</feature>
<feature type="transmembrane region" description="Helical" evidence="1">
    <location>
        <begin position="147"/>
        <end position="165"/>
    </location>
</feature>
<sequence>MIDGKLSAWQRAGLLDAQTVAAIRAYEAENARPLVLWAAIGLGALAVGLGLVSVVAANWEDIPGRLRLAVHFLALAGLAALLWRLGRDLAGEASWAEEAALFVFGVLGLTFFGHVGQVYQTSAPLWQPLAAWLVLFAPAIALRGSGWLTAGLVALVVTWASWGFADPARPLFGAEARSDAVIGLATALPVLLAPLGAWMDRLGGREGFWSRLEQLGFAYAIACASLVIVASAFGELDGDGLLTFTAQGVQALVGLVAAALVALARRDPPGASSAAVLAGSALAILAAHAVEGSQLGAALLFMALWVGIALAALQGGSRGVFQLAVATVAARLVILSFELASDLLTSGFGLILAGVLILAIAWGAVRLSRRLAPARRGAA</sequence>
<keyword evidence="4" id="KW-1185">Reference proteome</keyword>
<feature type="transmembrane region" description="Helical" evidence="1">
    <location>
        <begin position="34"/>
        <end position="56"/>
    </location>
</feature>
<comment type="caution">
    <text evidence="3">The sequence shown here is derived from an EMBL/GenBank/DDBJ whole genome shotgun (WGS) entry which is preliminary data.</text>
</comment>
<gene>
    <name evidence="3" type="ORF">GRI72_14145</name>
</gene>
<feature type="transmembrane region" description="Helical" evidence="1">
    <location>
        <begin position="68"/>
        <end position="86"/>
    </location>
</feature>
<dbReference type="RefSeq" id="WP_160734553.1">
    <property type="nucleotide sequence ID" value="NZ_WTYO01000009.1"/>
</dbReference>
<protein>
    <submittedName>
        <fullName evidence="3">DUF2157 domain-containing protein</fullName>
    </submittedName>
</protein>
<feature type="transmembrane region" description="Helical" evidence="1">
    <location>
        <begin position="98"/>
        <end position="119"/>
    </location>
</feature>
<feature type="transmembrane region" description="Helical" evidence="1">
    <location>
        <begin position="343"/>
        <end position="365"/>
    </location>
</feature>
<feature type="transmembrane region" description="Helical" evidence="1">
    <location>
        <begin position="240"/>
        <end position="263"/>
    </location>
</feature>
<feature type="transmembrane region" description="Helical" evidence="1">
    <location>
        <begin position="215"/>
        <end position="234"/>
    </location>
</feature>
<feature type="transmembrane region" description="Helical" evidence="1">
    <location>
        <begin position="295"/>
        <end position="313"/>
    </location>
</feature>
<keyword evidence="1" id="KW-1133">Transmembrane helix</keyword>
<organism evidence="3 4">
    <name type="scientific">Pelagerythrobacter marinus</name>
    <dbReference type="NCBI Taxonomy" id="538382"/>
    <lineage>
        <taxon>Bacteria</taxon>
        <taxon>Pseudomonadati</taxon>
        <taxon>Pseudomonadota</taxon>
        <taxon>Alphaproteobacteria</taxon>
        <taxon>Sphingomonadales</taxon>
        <taxon>Erythrobacteraceae</taxon>
        <taxon>Pelagerythrobacter</taxon>
    </lineage>
</organism>
<keyword evidence="1" id="KW-0812">Transmembrane</keyword>
<proteinExistence type="predicted"/>
<keyword evidence="1" id="KW-0472">Membrane</keyword>
<feature type="domain" description="DUF2157" evidence="2">
    <location>
        <begin position="8"/>
        <end position="148"/>
    </location>
</feature>
<evidence type="ECO:0000256" key="1">
    <source>
        <dbReference type="SAM" id="Phobius"/>
    </source>
</evidence>
<dbReference type="Pfam" id="PF09925">
    <property type="entry name" value="DUF2157"/>
    <property type="match status" value="1"/>
</dbReference>
<evidence type="ECO:0000313" key="4">
    <source>
        <dbReference type="Proteomes" id="UP000444401"/>
    </source>
</evidence>
<feature type="transmembrane region" description="Helical" evidence="1">
    <location>
        <begin position="270"/>
        <end position="289"/>
    </location>
</feature>
<dbReference type="Proteomes" id="UP000444401">
    <property type="component" value="Unassembled WGS sequence"/>
</dbReference>
<evidence type="ECO:0000259" key="2">
    <source>
        <dbReference type="Pfam" id="PF09925"/>
    </source>
</evidence>
<evidence type="ECO:0000313" key="3">
    <source>
        <dbReference type="EMBL" id="MXO69956.1"/>
    </source>
</evidence>
<dbReference type="EMBL" id="WTYO01000009">
    <property type="protein sequence ID" value="MXO69956.1"/>
    <property type="molecule type" value="Genomic_DNA"/>
</dbReference>
<dbReference type="InterPro" id="IPR018677">
    <property type="entry name" value="DUF2157"/>
</dbReference>
<feature type="transmembrane region" description="Helical" evidence="1">
    <location>
        <begin position="320"/>
        <end position="337"/>
    </location>
</feature>